<dbReference type="PROSITE" id="PS00028">
    <property type="entry name" value="ZINC_FINGER_C2H2_1"/>
    <property type="match status" value="2"/>
</dbReference>
<evidence type="ECO:0000256" key="9">
    <source>
        <dbReference type="ARBA" id="ARBA00023242"/>
    </source>
</evidence>
<dbReference type="PANTHER" id="PTHR16515:SF49">
    <property type="entry name" value="GASTRULA ZINC FINGER PROTEIN XLCGF49.1-LIKE-RELATED"/>
    <property type="match status" value="1"/>
</dbReference>
<keyword evidence="9" id="KW-0539">Nucleus</keyword>
<dbReference type="HOGENOM" id="CLU_722106_0_0_1"/>
<feature type="domain" description="C2H2-type" evidence="11">
    <location>
        <begin position="149"/>
        <end position="176"/>
    </location>
</feature>
<dbReference type="InParanoid" id="B0X1A0"/>
<dbReference type="InterPro" id="IPR036236">
    <property type="entry name" value="Znf_C2H2_sf"/>
</dbReference>
<evidence type="ECO:0000313" key="14">
    <source>
        <dbReference type="Proteomes" id="UP000002320"/>
    </source>
</evidence>
<accession>B0X1A0</accession>
<dbReference type="Proteomes" id="UP000002320">
    <property type="component" value="Unassembled WGS sequence"/>
</dbReference>
<dbReference type="STRING" id="7176.B0X1A0"/>
<dbReference type="KEGG" id="cqu:CpipJ_CPIJ013349"/>
<dbReference type="FunFam" id="3.30.160.60:FF:000065">
    <property type="entry name" value="B-cell CLL/lymphoma 6, member B"/>
    <property type="match status" value="1"/>
</dbReference>
<evidence type="ECO:0000256" key="8">
    <source>
        <dbReference type="ARBA" id="ARBA00023163"/>
    </source>
</evidence>
<dbReference type="VEuPathDB" id="VectorBase:CPIJ013349"/>
<dbReference type="Gene3D" id="3.30.160.60">
    <property type="entry name" value="Classic Zinc Finger"/>
    <property type="match status" value="2"/>
</dbReference>
<evidence type="ECO:0000313" key="12">
    <source>
        <dbReference type="EMBL" id="EDS38549.1"/>
    </source>
</evidence>
<name>B0X1A0_CULQU</name>
<evidence type="ECO:0000256" key="10">
    <source>
        <dbReference type="PROSITE-ProRule" id="PRU00042"/>
    </source>
</evidence>
<dbReference type="GO" id="GO:0003677">
    <property type="term" value="F:DNA binding"/>
    <property type="evidence" value="ECO:0007669"/>
    <property type="project" value="UniProtKB-KW"/>
</dbReference>
<keyword evidence="4 10" id="KW-0863">Zinc-finger</keyword>
<dbReference type="GO" id="GO:0008270">
    <property type="term" value="F:zinc ion binding"/>
    <property type="evidence" value="ECO:0007669"/>
    <property type="project" value="UniProtKB-KW"/>
</dbReference>
<dbReference type="PANTHER" id="PTHR16515">
    <property type="entry name" value="PR DOMAIN ZINC FINGER PROTEIN"/>
    <property type="match status" value="1"/>
</dbReference>
<keyword evidence="7" id="KW-0238">DNA-binding</keyword>
<evidence type="ECO:0000256" key="1">
    <source>
        <dbReference type="ARBA" id="ARBA00004123"/>
    </source>
</evidence>
<protein>
    <submittedName>
        <fullName evidence="12 13">Zinc finger protein</fullName>
    </submittedName>
</protein>
<dbReference type="SMART" id="SM00355">
    <property type="entry name" value="ZnF_C2H2"/>
    <property type="match status" value="2"/>
</dbReference>
<keyword evidence="2" id="KW-0479">Metal-binding</keyword>
<gene>
    <name evidence="13" type="primary">6046191</name>
    <name evidence="12" type="ORF">CpipJ_CPIJ013349</name>
</gene>
<dbReference type="VEuPathDB" id="VectorBase:CQUJHB013490"/>
<evidence type="ECO:0000256" key="7">
    <source>
        <dbReference type="ARBA" id="ARBA00023125"/>
    </source>
</evidence>
<dbReference type="eggNOG" id="KOG1721">
    <property type="taxonomic scope" value="Eukaryota"/>
</dbReference>
<organism>
    <name type="scientific">Culex quinquefasciatus</name>
    <name type="common">Southern house mosquito</name>
    <name type="synonym">Culex pungens</name>
    <dbReference type="NCBI Taxonomy" id="7176"/>
    <lineage>
        <taxon>Eukaryota</taxon>
        <taxon>Metazoa</taxon>
        <taxon>Ecdysozoa</taxon>
        <taxon>Arthropoda</taxon>
        <taxon>Hexapoda</taxon>
        <taxon>Insecta</taxon>
        <taxon>Pterygota</taxon>
        <taxon>Neoptera</taxon>
        <taxon>Endopterygota</taxon>
        <taxon>Diptera</taxon>
        <taxon>Nematocera</taxon>
        <taxon>Culicoidea</taxon>
        <taxon>Culicidae</taxon>
        <taxon>Culicinae</taxon>
        <taxon>Culicini</taxon>
        <taxon>Culex</taxon>
        <taxon>Culex</taxon>
    </lineage>
</organism>
<reference evidence="12" key="1">
    <citation type="submission" date="2007-03" db="EMBL/GenBank/DDBJ databases">
        <title>Annotation of Culex pipiens quinquefasciatus.</title>
        <authorList>
            <consortium name="The Broad Institute Genome Sequencing Platform"/>
            <person name="Atkinson P.W."/>
            <person name="Hemingway J."/>
            <person name="Christensen B.M."/>
            <person name="Higgs S."/>
            <person name="Kodira C."/>
            <person name="Hannick L."/>
            <person name="Megy K."/>
            <person name="O'Leary S."/>
            <person name="Pearson M."/>
            <person name="Haas B.J."/>
            <person name="Mauceli E."/>
            <person name="Wortman J.R."/>
            <person name="Lee N.H."/>
            <person name="Guigo R."/>
            <person name="Stanke M."/>
            <person name="Alvarado L."/>
            <person name="Amedeo P."/>
            <person name="Antoine C.H."/>
            <person name="Arensburger P."/>
            <person name="Bidwell S.L."/>
            <person name="Crawford M."/>
            <person name="Camaro F."/>
            <person name="Devon K."/>
            <person name="Engels R."/>
            <person name="Hammond M."/>
            <person name="Howarth C."/>
            <person name="Koehrsen M."/>
            <person name="Lawson D."/>
            <person name="Montgomery P."/>
            <person name="Nene V."/>
            <person name="Nusbaum C."/>
            <person name="Puiu D."/>
            <person name="Romero-Severson J."/>
            <person name="Severson D.W."/>
            <person name="Shumway M."/>
            <person name="Sisk P."/>
            <person name="Stolte C."/>
            <person name="Zeng Q."/>
            <person name="Eisenstadt E."/>
            <person name="Fraser-Liggett C."/>
            <person name="Strausberg R."/>
            <person name="Galagan J."/>
            <person name="Birren B."/>
            <person name="Collins F.H."/>
        </authorList>
    </citation>
    <scope>NUCLEOTIDE SEQUENCE [LARGE SCALE GENOMIC DNA]</scope>
    <source>
        <strain evidence="12">JHB</strain>
    </source>
</reference>
<proteinExistence type="predicted"/>
<feature type="domain" description="C2H2-type" evidence="11">
    <location>
        <begin position="177"/>
        <end position="205"/>
    </location>
</feature>
<evidence type="ECO:0000259" key="11">
    <source>
        <dbReference type="PROSITE" id="PS50157"/>
    </source>
</evidence>
<dbReference type="Pfam" id="PF00096">
    <property type="entry name" value="zf-C2H2"/>
    <property type="match status" value="2"/>
</dbReference>
<dbReference type="PROSITE" id="PS50157">
    <property type="entry name" value="ZINC_FINGER_C2H2_2"/>
    <property type="match status" value="2"/>
</dbReference>
<keyword evidence="6" id="KW-0805">Transcription regulation</keyword>
<sequence>MNTDIGAFINRSSAFSVLHPLAESRTLIFICAPIQVNVRLPVTVAIKAKPLTTEKICLFKSRDLEARSSNPAYFNEFVPHSNQKALKHQNSAQIIVRLHVSIVLPHSAGSHTWIYTLDRILRTSVVQLHARVDSLFVQGSWSHVSEKPLNCDRCSMTFTSKSQFAIHIRTHTAGPSFECRLCGRSFIRDSYLIRHNNRVHRDNRINTSHVTATINSVAIGDFGDPDNSSMVEPEVNSVSQQQQLREPFNRSTEQPCNFRYVPELQITEPQMASPDNNTSHNMSPLTSSSQEHQTMLINSGNASIHDLNNRNRIDIERLHHDHSEQESRNLTERFIQSAERLTHNPTVMHQQPQELQHHQLMSPIHHIVSEKNSIPHLLEPKHE</sequence>
<evidence type="ECO:0000256" key="4">
    <source>
        <dbReference type="ARBA" id="ARBA00022771"/>
    </source>
</evidence>
<keyword evidence="14" id="KW-1185">Reference proteome</keyword>
<evidence type="ECO:0000256" key="3">
    <source>
        <dbReference type="ARBA" id="ARBA00022737"/>
    </source>
</evidence>
<dbReference type="InterPro" id="IPR050331">
    <property type="entry name" value="Zinc_finger"/>
</dbReference>
<dbReference type="GO" id="GO:0010468">
    <property type="term" value="P:regulation of gene expression"/>
    <property type="evidence" value="ECO:0007669"/>
    <property type="project" value="TreeGrafter"/>
</dbReference>
<dbReference type="InterPro" id="IPR013087">
    <property type="entry name" value="Znf_C2H2_type"/>
</dbReference>
<keyword evidence="5" id="KW-0862">Zinc</keyword>
<comment type="subcellular location">
    <subcellularLocation>
        <location evidence="1">Nucleus</location>
    </subcellularLocation>
</comment>
<reference evidence="13" key="2">
    <citation type="submission" date="2020-05" db="UniProtKB">
        <authorList>
            <consortium name="EnsemblMetazoa"/>
        </authorList>
    </citation>
    <scope>IDENTIFICATION</scope>
    <source>
        <strain evidence="13">JHB</strain>
    </source>
</reference>
<dbReference type="EMBL" id="DS232256">
    <property type="protein sequence ID" value="EDS38549.1"/>
    <property type="molecule type" value="Genomic_DNA"/>
</dbReference>
<dbReference type="AlphaFoldDB" id="B0X1A0"/>
<keyword evidence="8" id="KW-0804">Transcription</keyword>
<dbReference type="SUPFAM" id="SSF57667">
    <property type="entry name" value="beta-beta-alpha zinc fingers"/>
    <property type="match status" value="1"/>
</dbReference>
<dbReference type="EnsemblMetazoa" id="CPIJ013349-RA">
    <property type="protein sequence ID" value="CPIJ013349-PA"/>
    <property type="gene ID" value="CPIJ013349"/>
</dbReference>
<keyword evidence="3" id="KW-0677">Repeat</keyword>
<evidence type="ECO:0000256" key="5">
    <source>
        <dbReference type="ARBA" id="ARBA00022833"/>
    </source>
</evidence>
<dbReference type="OrthoDB" id="427030at2759"/>
<evidence type="ECO:0000313" key="13">
    <source>
        <dbReference type="EnsemblMetazoa" id="CPIJ013349-PA"/>
    </source>
</evidence>
<dbReference type="GO" id="GO:0005634">
    <property type="term" value="C:nucleus"/>
    <property type="evidence" value="ECO:0007669"/>
    <property type="project" value="UniProtKB-SubCell"/>
</dbReference>
<evidence type="ECO:0000256" key="6">
    <source>
        <dbReference type="ARBA" id="ARBA00023015"/>
    </source>
</evidence>
<evidence type="ECO:0000256" key="2">
    <source>
        <dbReference type="ARBA" id="ARBA00022723"/>
    </source>
</evidence>